<protein>
    <submittedName>
        <fullName evidence="1">DUF2384 domain-containing protein</fullName>
    </submittedName>
</protein>
<proteinExistence type="predicted"/>
<name>A0A5B2VBB5_9HYPH</name>
<reference evidence="1 2" key="1">
    <citation type="submission" date="2019-09" db="EMBL/GenBank/DDBJ databases">
        <title>Salinarimonas rosea gen. nov., sp. nov., a new member of the a-2 subgroup of the Proteobacteria.</title>
        <authorList>
            <person name="Liu J."/>
        </authorList>
    </citation>
    <scope>NUCLEOTIDE SEQUENCE [LARGE SCALE GENOMIC DNA]</scope>
    <source>
        <strain evidence="1 2">BN140002</strain>
    </source>
</reference>
<dbReference type="OrthoDB" id="582619at2"/>
<dbReference type="Proteomes" id="UP000323142">
    <property type="component" value="Unassembled WGS sequence"/>
</dbReference>
<evidence type="ECO:0000313" key="1">
    <source>
        <dbReference type="EMBL" id="KAA2235740.1"/>
    </source>
</evidence>
<dbReference type="EMBL" id="VUOA01000033">
    <property type="protein sequence ID" value="KAA2235740.1"/>
    <property type="molecule type" value="Genomic_DNA"/>
</dbReference>
<dbReference type="RefSeq" id="WP_149820124.1">
    <property type="nucleotide sequence ID" value="NZ_VUOA01000033.1"/>
</dbReference>
<keyword evidence="2" id="KW-1185">Reference proteome</keyword>
<comment type="caution">
    <text evidence="1">The sequence shown here is derived from an EMBL/GenBank/DDBJ whole genome shotgun (WGS) entry which is preliminary data.</text>
</comment>
<accession>A0A5B2VBB5</accession>
<dbReference type="AlphaFoldDB" id="A0A5B2VBB5"/>
<evidence type="ECO:0000313" key="2">
    <source>
        <dbReference type="Proteomes" id="UP000323142"/>
    </source>
</evidence>
<sequence length="120" mass="12920">MLSEFLAEVTDSRRRMISPQRIADRLRVTQAEVARLAKVHRNTLAQKPDSAVVQEGLGEIARIVSTAADLLGGDTGRAVVWFRHQPLSGFDGRTAAELVEAGNGAAVLAHLAMLRDGVYG</sequence>
<organism evidence="1 2">
    <name type="scientific">Salinarimonas soli</name>
    <dbReference type="NCBI Taxonomy" id="1638099"/>
    <lineage>
        <taxon>Bacteria</taxon>
        <taxon>Pseudomonadati</taxon>
        <taxon>Pseudomonadota</taxon>
        <taxon>Alphaproteobacteria</taxon>
        <taxon>Hyphomicrobiales</taxon>
        <taxon>Salinarimonadaceae</taxon>
        <taxon>Salinarimonas</taxon>
    </lineage>
</organism>
<gene>
    <name evidence="1" type="ORF">F0L46_18105</name>
</gene>
<reference evidence="1 2" key="2">
    <citation type="submission" date="2019-09" db="EMBL/GenBank/DDBJ databases">
        <authorList>
            <person name="Jin C."/>
        </authorList>
    </citation>
    <scope>NUCLEOTIDE SEQUENCE [LARGE SCALE GENOMIC DNA]</scope>
    <source>
        <strain evidence="1 2">BN140002</strain>
    </source>
</reference>